<feature type="region of interest" description="Disordered" evidence="1">
    <location>
        <begin position="1"/>
        <end position="38"/>
    </location>
</feature>
<protein>
    <submittedName>
        <fullName evidence="2">Uncharacterized protein</fullName>
    </submittedName>
</protein>
<gene>
    <name evidence="2" type="ORF">HRG_06306</name>
</gene>
<dbReference type="Proteomes" id="UP000824596">
    <property type="component" value="Unassembled WGS sequence"/>
</dbReference>
<accession>A0A9P8MXH4</accession>
<dbReference type="OrthoDB" id="4589291at2759"/>
<reference evidence="2" key="1">
    <citation type="submission" date="2021-09" db="EMBL/GenBank/DDBJ databases">
        <title>A high-quality genome of the endoparasitic fungus Hirsutella rhossiliensis with a comparison of Hirsutella genomes reveals transposable elements contributing to genome size variation.</title>
        <authorList>
            <person name="Lin R."/>
            <person name="Jiao Y."/>
            <person name="Sun X."/>
            <person name="Ling J."/>
            <person name="Xie B."/>
            <person name="Cheng X."/>
        </authorList>
    </citation>
    <scope>NUCLEOTIDE SEQUENCE</scope>
    <source>
        <strain evidence="2">HR02</strain>
    </source>
</reference>
<comment type="caution">
    <text evidence="2">The sequence shown here is derived from an EMBL/GenBank/DDBJ whole genome shotgun (WGS) entry which is preliminary data.</text>
</comment>
<evidence type="ECO:0000313" key="3">
    <source>
        <dbReference type="Proteomes" id="UP000824596"/>
    </source>
</evidence>
<sequence>MRQEPQTQDSEQDSKQPAASPPPYSFDPGPSPAQGRDSNWKTVADAKLGGCALHQKLGQQDMCVTLRSDVKTEIINPDVDWEAHLFVYGNVPRLMREGFHFSEANVRTECSHFILDENEIPGYARSRGWIFGRIYHLMDVSRRGRRHWNAILVVYARKTSVLSKIRLHHLSLDKVYRVTAFNEKSQEIYGYESACPANSFNAIYNDKPLEGWWPWPRKTSD</sequence>
<dbReference type="AlphaFoldDB" id="A0A9P8MXH4"/>
<name>A0A9P8MXH4_9HYPO</name>
<keyword evidence="3" id="KW-1185">Reference proteome</keyword>
<dbReference type="RefSeq" id="XP_044719717.1">
    <property type="nucleotide sequence ID" value="XM_044864777.1"/>
</dbReference>
<dbReference type="EMBL" id="JAIZPD010000006">
    <property type="protein sequence ID" value="KAH0962204.1"/>
    <property type="molecule type" value="Genomic_DNA"/>
</dbReference>
<evidence type="ECO:0000256" key="1">
    <source>
        <dbReference type="SAM" id="MobiDB-lite"/>
    </source>
</evidence>
<dbReference type="GeneID" id="68355435"/>
<evidence type="ECO:0000313" key="2">
    <source>
        <dbReference type="EMBL" id="KAH0962204.1"/>
    </source>
</evidence>
<feature type="compositionally biased region" description="Pro residues" evidence="1">
    <location>
        <begin position="19"/>
        <end position="31"/>
    </location>
</feature>
<organism evidence="2 3">
    <name type="scientific">Hirsutella rhossiliensis</name>
    <dbReference type="NCBI Taxonomy" id="111463"/>
    <lineage>
        <taxon>Eukaryota</taxon>
        <taxon>Fungi</taxon>
        <taxon>Dikarya</taxon>
        <taxon>Ascomycota</taxon>
        <taxon>Pezizomycotina</taxon>
        <taxon>Sordariomycetes</taxon>
        <taxon>Hypocreomycetidae</taxon>
        <taxon>Hypocreales</taxon>
        <taxon>Ophiocordycipitaceae</taxon>
        <taxon>Hirsutella</taxon>
    </lineage>
</organism>
<proteinExistence type="predicted"/>